<evidence type="ECO:0000259" key="10">
    <source>
        <dbReference type="PROSITE" id="PS50929"/>
    </source>
</evidence>
<dbReference type="InterPro" id="IPR050173">
    <property type="entry name" value="ABC_transporter_C-like"/>
</dbReference>
<keyword evidence="4" id="KW-0677">Repeat</keyword>
<evidence type="ECO:0000313" key="12">
    <source>
        <dbReference type="Proteomes" id="UP000821853"/>
    </source>
</evidence>
<keyword evidence="12" id="KW-1185">Reference proteome</keyword>
<evidence type="ECO:0000313" key="11">
    <source>
        <dbReference type="EMBL" id="KAH9377744.1"/>
    </source>
</evidence>
<feature type="transmembrane region" description="Helical" evidence="9">
    <location>
        <begin position="225"/>
        <end position="245"/>
    </location>
</feature>
<evidence type="ECO:0000256" key="3">
    <source>
        <dbReference type="ARBA" id="ARBA00022692"/>
    </source>
</evidence>
<evidence type="ECO:0000256" key="4">
    <source>
        <dbReference type="ARBA" id="ARBA00022737"/>
    </source>
</evidence>
<keyword evidence="5" id="KW-0547">Nucleotide-binding</keyword>
<dbReference type="EMBL" id="JABSTR010000008">
    <property type="protein sequence ID" value="KAH9377744.1"/>
    <property type="molecule type" value="Genomic_DNA"/>
</dbReference>
<feature type="transmembrane region" description="Helical" evidence="9">
    <location>
        <begin position="300"/>
        <end position="331"/>
    </location>
</feature>
<dbReference type="InterPro" id="IPR011527">
    <property type="entry name" value="ABC1_TM_dom"/>
</dbReference>
<keyword evidence="2" id="KW-0813">Transport</keyword>
<dbReference type="OrthoDB" id="10065830at2759"/>
<dbReference type="Gene3D" id="1.20.1560.10">
    <property type="entry name" value="ABC transporter type 1, transmembrane domain"/>
    <property type="match status" value="1"/>
</dbReference>
<dbReference type="PANTHER" id="PTHR24223">
    <property type="entry name" value="ATP-BINDING CASSETTE SUB-FAMILY C"/>
    <property type="match status" value="1"/>
</dbReference>
<dbReference type="GO" id="GO:0016020">
    <property type="term" value="C:membrane"/>
    <property type="evidence" value="ECO:0007669"/>
    <property type="project" value="InterPro"/>
</dbReference>
<dbReference type="SUPFAM" id="SSF90123">
    <property type="entry name" value="ABC transporter transmembrane region"/>
    <property type="match status" value="1"/>
</dbReference>
<dbReference type="Proteomes" id="UP000821853">
    <property type="component" value="Unassembled WGS sequence"/>
</dbReference>
<evidence type="ECO:0000256" key="8">
    <source>
        <dbReference type="ARBA" id="ARBA00023136"/>
    </source>
</evidence>
<dbReference type="OMA" id="CHNIDIM"/>
<dbReference type="AlphaFoldDB" id="A0A9J6GSM5"/>
<comment type="subcellular location">
    <subcellularLocation>
        <location evidence="1">Endomembrane system</location>
        <topology evidence="1">Multi-pass membrane protein</topology>
    </subcellularLocation>
</comment>
<comment type="caution">
    <text evidence="11">The sequence shown here is derived from an EMBL/GenBank/DDBJ whole genome shotgun (WGS) entry which is preliminary data.</text>
</comment>
<dbReference type="InterPro" id="IPR036640">
    <property type="entry name" value="ABC1_TM_sf"/>
</dbReference>
<keyword evidence="6" id="KW-0067">ATP-binding</keyword>
<keyword evidence="3 9" id="KW-0812">Transmembrane</keyword>
<evidence type="ECO:0000256" key="5">
    <source>
        <dbReference type="ARBA" id="ARBA00022741"/>
    </source>
</evidence>
<proteinExistence type="predicted"/>
<dbReference type="PANTHER" id="PTHR24223:SF443">
    <property type="entry name" value="MULTIDRUG-RESISTANCE LIKE PROTEIN 1, ISOFORM I"/>
    <property type="match status" value="1"/>
</dbReference>
<accession>A0A9J6GSM5</accession>
<feature type="transmembrane region" description="Helical" evidence="9">
    <location>
        <begin position="337"/>
        <end position="356"/>
    </location>
</feature>
<gene>
    <name evidence="11" type="ORF">HPB48_004868</name>
</gene>
<sequence length="367" mass="40247">MHNKTAVVFEDLKALKEHPGVPITLLEDLTAPNELEAAKDGGRTKEDFTKEQEQFRVVKDEGMSRGKGTLQVVLAYFEYSGINAALALLCFIVSAVLVACQLLCVKAWALTMTSRGADSSTSSANMIGLLAIFCIGDAVFRLGAGTLLAGATRRCSLKLHSEMLRRIAGSPVSFFDATPRARILNRFSMDLEINDTRVFVSYKQLFQNLLCVVTRLGVVGSQAPVVFGLACGAEVVLIFAMCYVIRAAMIGRLYESTRASRVLHHLMETLDCVGLIRCYGVMDQFCARFRRLLNDCLEAFNVFALCFAFTRLLVTVCGVFVVVLTVLIVIVPGQEDSAANTGLSLLSSLTVPRYFFLATHSKRKLKV</sequence>
<evidence type="ECO:0000256" key="2">
    <source>
        <dbReference type="ARBA" id="ARBA00022448"/>
    </source>
</evidence>
<evidence type="ECO:0000256" key="7">
    <source>
        <dbReference type="ARBA" id="ARBA00022989"/>
    </source>
</evidence>
<keyword evidence="8 9" id="KW-0472">Membrane</keyword>
<dbReference type="Pfam" id="PF00664">
    <property type="entry name" value="ABC_membrane"/>
    <property type="match status" value="1"/>
</dbReference>
<dbReference type="PROSITE" id="PS50929">
    <property type="entry name" value="ABC_TM1F"/>
    <property type="match status" value="1"/>
</dbReference>
<dbReference type="GO" id="GO:0140359">
    <property type="term" value="F:ABC-type transporter activity"/>
    <property type="evidence" value="ECO:0007669"/>
    <property type="project" value="InterPro"/>
</dbReference>
<keyword evidence="7 9" id="KW-1133">Transmembrane helix</keyword>
<dbReference type="VEuPathDB" id="VectorBase:HLOH_057049"/>
<reference evidence="11 12" key="1">
    <citation type="journal article" date="2020" name="Cell">
        <title>Large-Scale Comparative Analyses of Tick Genomes Elucidate Their Genetic Diversity and Vector Capacities.</title>
        <authorList>
            <consortium name="Tick Genome and Microbiome Consortium (TIGMIC)"/>
            <person name="Jia N."/>
            <person name="Wang J."/>
            <person name="Shi W."/>
            <person name="Du L."/>
            <person name="Sun Y."/>
            <person name="Zhan W."/>
            <person name="Jiang J.F."/>
            <person name="Wang Q."/>
            <person name="Zhang B."/>
            <person name="Ji P."/>
            <person name="Bell-Sakyi L."/>
            <person name="Cui X.M."/>
            <person name="Yuan T.T."/>
            <person name="Jiang B.G."/>
            <person name="Yang W.F."/>
            <person name="Lam T.T."/>
            <person name="Chang Q.C."/>
            <person name="Ding S.J."/>
            <person name="Wang X.J."/>
            <person name="Zhu J.G."/>
            <person name="Ruan X.D."/>
            <person name="Zhao L."/>
            <person name="Wei J.T."/>
            <person name="Ye R.Z."/>
            <person name="Que T.C."/>
            <person name="Du C.H."/>
            <person name="Zhou Y.H."/>
            <person name="Cheng J.X."/>
            <person name="Dai P.F."/>
            <person name="Guo W.B."/>
            <person name="Han X.H."/>
            <person name="Huang E.J."/>
            <person name="Li L.F."/>
            <person name="Wei W."/>
            <person name="Gao Y.C."/>
            <person name="Liu J.Z."/>
            <person name="Shao H.Z."/>
            <person name="Wang X."/>
            <person name="Wang C.C."/>
            <person name="Yang T.C."/>
            <person name="Huo Q.B."/>
            <person name="Li W."/>
            <person name="Chen H.Y."/>
            <person name="Chen S.E."/>
            <person name="Zhou L.G."/>
            <person name="Ni X.B."/>
            <person name="Tian J.H."/>
            <person name="Sheng Y."/>
            <person name="Liu T."/>
            <person name="Pan Y.S."/>
            <person name="Xia L.Y."/>
            <person name="Li J."/>
            <person name="Zhao F."/>
            <person name="Cao W.C."/>
        </authorList>
    </citation>
    <scope>NUCLEOTIDE SEQUENCE [LARGE SCALE GENOMIC DNA]</scope>
    <source>
        <strain evidence="11">HaeL-2018</strain>
    </source>
</reference>
<evidence type="ECO:0000256" key="1">
    <source>
        <dbReference type="ARBA" id="ARBA00004127"/>
    </source>
</evidence>
<dbReference type="GO" id="GO:0012505">
    <property type="term" value="C:endomembrane system"/>
    <property type="evidence" value="ECO:0007669"/>
    <property type="project" value="UniProtKB-SubCell"/>
</dbReference>
<protein>
    <recommendedName>
        <fullName evidence="10">ABC transmembrane type-1 domain-containing protein</fullName>
    </recommendedName>
</protein>
<feature type="domain" description="ABC transmembrane type-1" evidence="10">
    <location>
        <begin position="85"/>
        <end position="328"/>
    </location>
</feature>
<feature type="transmembrane region" description="Helical" evidence="9">
    <location>
        <begin position="84"/>
        <end position="105"/>
    </location>
</feature>
<dbReference type="GO" id="GO:0005524">
    <property type="term" value="F:ATP binding"/>
    <property type="evidence" value="ECO:0007669"/>
    <property type="project" value="UniProtKB-KW"/>
</dbReference>
<evidence type="ECO:0000256" key="6">
    <source>
        <dbReference type="ARBA" id="ARBA00022840"/>
    </source>
</evidence>
<organism evidence="11 12">
    <name type="scientific">Haemaphysalis longicornis</name>
    <name type="common">Bush tick</name>
    <dbReference type="NCBI Taxonomy" id="44386"/>
    <lineage>
        <taxon>Eukaryota</taxon>
        <taxon>Metazoa</taxon>
        <taxon>Ecdysozoa</taxon>
        <taxon>Arthropoda</taxon>
        <taxon>Chelicerata</taxon>
        <taxon>Arachnida</taxon>
        <taxon>Acari</taxon>
        <taxon>Parasitiformes</taxon>
        <taxon>Ixodida</taxon>
        <taxon>Ixodoidea</taxon>
        <taxon>Ixodidae</taxon>
        <taxon>Haemaphysalinae</taxon>
        <taxon>Haemaphysalis</taxon>
    </lineage>
</organism>
<feature type="transmembrane region" description="Helical" evidence="9">
    <location>
        <begin position="126"/>
        <end position="149"/>
    </location>
</feature>
<evidence type="ECO:0000256" key="9">
    <source>
        <dbReference type="SAM" id="Phobius"/>
    </source>
</evidence>
<name>A0A9J6GSM5_HAELO</name>